<dbReference type="SUPFAM" id="SSF90229">
    <property type="entry name" value="CCCH zinc finger"/>
    <property type="match status" value="3"/>
</dbReference>
<dbReference type="Proteomes" id="UP000250235">
    <property type="component" value="Unassembled WGS sequence"/>
</dbReference>
<protein>
    <submittedName>
        <fullName evidence="8">Zinc finger CCCH domain-containing protein 39-like</fullName>
    </submittedName>
</protein>
<dbReference type="OrthoDB" id="883026at2759"/>
<evidence type="ECO:0000256" key="5">
    <source>
        <dbReference type="PROSITE-ProRule" id="PRU00723"/>
    </source>
</evidence>
<feature type="domain" description="C3H1-type" evidence="7">
    <location>
        <begin position="182"/>
        <end position="209"/>
    </location>
</feature>
<dbReference type="Pfam" id="PF25427">
    <property type="entry name" value="zf-CCCH_UNK"/>
    <property type="match status" value="1"/>
</dbReference>
<feature type="region of interest" description="Disordered" evidence="6">
    <location>
        <begin position="1"/>
        <end position="35"/>
    </location>
</feature>
<evidence type="ECO:0000259" key="7">
    <source>
        <dbReference type="PROSITE" id="PS50103"/>
    </source>
</evidence>
<keyword evidence="9" id="KW-1185">Reference proteome</keyword>
<dbReference type="FunFam" id="4.10.1000.10:FF:000003">
    <property type="entry name" value="Zinc finger CCCH domain-containing protein"/>
    <property type="match status" value="1"/>
</dbReference>
<dbReference type="GO" id="GO:0010468">
    <property type="term" value="P:regulation of gene expression"/>
    <property type="evidence" value="ECO:0007669"/>
    <property type="project" value="UniProtKB-ARBA"/>
</dbReference>
<keyword evidence="2" id="KW-0677">Repeat</keyword>
<organism evidence="8 9">
    <name type="scientific">Dorcoceras hygrometricum</name>
    <dbReference type="NCBI Taxonomy" id="472368"/>
    <lineage>
        <taxon>Eukaryota</taxon>
        <taxon>Viridiplantae</taxon>
        <taxon>Streptophyta</taxon>
        <taxon>Embryophyta</taxon>
        <taxon>Tracheophyta</taxon>
        <taxon>Spermatophyta</taxon>
        <taxon>Magnoliopsida</taxon>
        <taxon>eudicotyledons</taxon>
        <taxon>Gunneridae</taxon>
        <taxon>Pentapetalae</taxon>
        <taxon>asterids</taxon>
        <taxon>lamiids</taxon>
        <taxon>Lamiales</taxon>
        <taxon>Gesneriaceae</taxon>
        <taxon>Didymocarpoideae</taxon>
        <taxon>Trichosporeae</taxon>
        <taxon>Loxocarpinae</taxon>
        <taxon>Dorcoceras</taxon>
    </lineage>
</organism>
<keyword evidence="3 5" id="KW-0863">Zinc-finger</keyword>
<dbReference type="GO" id="GO:0051252">
    <property type="term" value="P:regulation of RNA metabolic process"/>
    <property type="evidence" value="ECO:0007669"/>
    <property type="project" value="UniProtKB-ARBA"/>
</dbReference>
<keyword evidence="4 5" id="KW-0862">Zinc</keyword>
<gene>
    <name evidence="8" type="ORF">F511_25811</name>
</gene>
<feature type="domain" description="C3H1-type" evidence="7">
    <location>
        <begin position="100"/>
        <end position="128"/>
    </location>
</feature>
<evidence type="ECO:0000256" key="3">
    <source>
        <dbReference type="ARBA" id="ARBA00022771"/>
    </source>
</evidence>
<feature type="zinc finger region" description="C3H1-type" evidence="5">
    <location>
        <begin position="182"/>
        <end position="209"/>
    </location>
</feature>
<reference evidence="8 9" key="1">
    <citation type="journal article" date="2015" name="Proc. Natl. Acad. Sci. U.S.A.">
        <title>The resurrection genome of Boea hygrometrica: A blueprint for survival of dehydration.</title>
        <authorList>
            <person name="Xiao L."/>
            <person name="Yang G."/>
            <person name="Zhang L."/>
            <person name="Yang X."/>
            <person name="Zhao S."/>
            <person name="Ji Z."/>
            <person name="Zhou Q."/>
            <person name="Hu M."/>
            <person name="Wang Y."/>
            <person name="Chen M."/>
            <person name="Xu Y."/>
            <person name="Jin H."/>
            <person name="Xiao X."/>
            <person name="Hu G."/>
            <person name="Bao F."/>
            <person name="Hu Y."/>
            <person name="Wan P."/>
            <person name="Li L."/>
            <person name="Deng X."/>
            <person name="Kuang T."/>
            <person name="Xiang C."/>
            <person name="Zhu J.K."/>
            <person name="Oliver M.J."/>
            <person name="He Y."/>
        </authorList>
    </citation>
    <scope>NUCLEOTIDE SEQUENCE [LARGE SCALE GENOMIC DNA]</scope>
    <source>
        <strain evidence="9">cv. XS01</strain>
    </source>
</reference>
<dbReference type="AlphaFoldDB" id="A0A2Z7BVA2"/>
<dbReference type="PANTHER" id="PTHR12547">
    <property type="entry name" value="CCCH ZINC FINGER/TIS11-RELATED"/>
    <property type="match status" value="1"/>
</dbReference>
<feature type="zinc finger region" description="C3H1-type" evidence="5">
    <location>
        <begin position="100"/>
        <end position="128"/>
    </location>
</feature>
<dbReference type="InterPro" id="IPR041367">
    <property type="entry name" value="Znf-CCCH_4"/>
</dbReference>
<dbReference type="Gene3D" id="4.10.1000.10">
    <property type="entry name" value="Zinc finger, CCCH-type"/>
    <property type="match status" value="3"/>
</dbReference>
<dbReference type="Pfam" id="PF18044">
    <property type="entry name" value="zf-CCCH_4"/>
    <property type="match status" value="1"/>
</dbReference>
<evidence type="ECO:0000256" key="1">
    <source>
        <dbReference type="ARBA" id="ARBA00022723"/>
    </source>
</evidence>
<feature type="zinc finger region" description="C3H1-type" evidence="5">
    <location>
        <begin position="42"/>
        <end position="69"/>
    </location>
</feature>
<dbReference type="SMART" id="SM00356">
    <property type="entry name" value="ZnF_C3H1"/>
    <property type="match status" value="3"/>
</dbReference>
<feature type="domain" description="C3H1-type" evidence="7">
    <location>
        <begin position="42"/>
        <end position="69"/>
    </location>
</feature>
<dbReference type="InterPro" id="IPR036855">
    <property type="entry name" value="Znf_CCCH_sf"/>
</dbReference>
<evidence type="ECO:0000313" key="8">
    <source>
        <dbReference type="EMBL" id="KZV38324.1"/>
    </source>
</evidence>
<keyword evidence="1 5" id="KW-0479">Metal-binding</keyword>
<name>A0A2Z7BVA2_9LAMI</name>
<dbReference type="EMBL" id="KV001976">
    <property type="protein sequence ID" value="KZV38324.1"/>
    <property type="molecule type" value="Genomic_DNA"/>
</dbReference>
<dbReference type="InterPro" id="IPR045877">
    <property type="entry name" value="ZFP36-like"/>
</dbReference>
<dbReference type="Pfam" id="PF00642">
    <property type="entry name" value="zf-CCCH"/>
    <property type="match status" value="1"/>
</dbReference>
<dbReference type="PROSITE" id="PS50103">
    <property type="entry name" value="ZF_C3H1"/>
    <property type="match status" value="3"/>
</dbReference>
<evidence type="ECO:0000256" key="6">
    <source>
        <dbReference type="SAM" id="MobiDB-lite"/>
    </source>
</evidence>
<evidence type="ECO:0000313" key="9">
    <source>
        <dbReference type="Proteomes" id="UP000250235"/>
    </source>
</evidence>
<dbReference type="InterPro" id="IPR000571">
    <property type="entry name" value="Znf_CCCH"/>
</dbReference>
<sequence length="288" mass="32561">MQPDSVSQYDRAPSFKRARNSENKPPVYQTNGTGSNGTSHIFYKTRICAKFMDGMCRNGEHCTFAHGNEDLRVPPPNWQDLVREKDRGAGSNWNDDQRIINRTKICKKYYNGGECPYGEKCIFLHERAPSNYSAEVPWQRESSAISIGTRRDPLWSSSDFNQPDSNKQVTGGLDTYQVRTSFWKTKLCSKWEIGQCPYGERCYYAHGQSDLKVSGSRVETEQIMNSGTALAKSMVAPGNPVVGSPLGEAGEDKKSSKWKLTRKINRIYADWIDDLSPPYFSPNKKDDA</sequence>
<dbReference type="GO" id="GO:0003729">
    <property type="term" value="F:mRNA binding"/>
    <property type="evidence" value="ECO:0007669"/>
    <property type="project" value="InterPro"/>
</dbReference>
<dbReference type="GO" id="GO:0008270">
    <property type="term" value="F:zinc ion binding"/>
    <property type="evidence" value="ECO:0007669"/>
    <property type="project" value="UniProtKB-KW"/>
</dbReference>
<evidence type="ECO:0000256" key="2">
    <source>
        <dbReference type="ARBA" id="ARBA00022737"/>
    </source>
</evidence>
<proteinExistence type="predicted"/>
<evidence type="ECO:0000256" key="4">
    <source>
        <dbReference type="ARBA" id="ARBA00022833"/>
    </source>
</evidence>
<accession>A0A2Z7BVA2</accession>
<dbReference type="PANTHER" id="PTHR12547:SF121">
    <property type="entry name" value="ZINC FINGER CCCH DOMAIN-CONTAINING PROTEIN 39"/>
    <property type="match status" value="1"/>
</dbReference>